<evidence type="ECO:0000313" key="1">
    <source>
        <dbReference type="EMBL" id="KKQ94294.1"/>
    </source>
</evidence>
<accession>A0A0G0P849</accession>
<reference evidence="1 2" key="1">
    <citation type="journal article" date="2015" name="Nature">
        <title>rRNA introns, odd ribosomes, and small enigmatic genomes across a large radiation of phyla.</title>
        <authorList>
            <person name="Brown C.T."/>
            <person name="Hug L.A."/>
            <person name="Thomas B.C."/>
            <person name="Sharon I."/>
            <person name="Castelle C.J."/>
            <person name="Singh A."/>
            <person name="Wilkins M.J."/>
            <person name="Williams K.H."/>
            <person name="Banfield J.F."/>
        </authorList>
    </citation>
    <scope>NUCLEOTIDE SEQUENCE [LARGE SCALE GENOMIC DNA]</scope>
</reference>
<dbReference type="Proteomes" id="UP000034932">
    <property type="component" value="Unassembled WGS sequence"/>
</dbReference>
<proteinExistence type="predicted"/>
<dbReference type="SUPFAM" id="SSF47336">
    <property type="entry name" value="ACP-like"/>
    <property type="match status" value="1"/>
</dbReference>
<evidence type="ECO:0008006" key="3">
    <source>
        <dbReference type="Google" id="ProtNLM"/>
    </source>
</evidence>
<dbReference type="InterPro" id="IPR036736">
    <property type="entry name" value="ACP-like_sf"/>
</dbReference>
<dbReference type="EMBL" id="LBVW01000003">
    <property type="protein sequence ID" value="KKQ94294.1"/>
    <property type="molecule type" value="Genomic_DNA"/>
</dbReference>
<gene>
    <name evidence="1" type="ORF">UT19_C0003G0099</name>
</gene>
<protein>
    <recommendedName>
        <fullName evidence="3">Acyl carrier protein</fullName>
    </recommendedName>
</protein>
<dbReference type="STRING" id="1618573.UT19_C0003G0099"/>
<sequence>MINTTDQKETKNLVKQHLADYLGVEIEDIDDDDSLTHDLHMRPSDLTDFLET</sequence>
<dbReference type="AlphaFoldDB" id="A0A0G0P849"/>
<organism evidence="1 2">
    <name type="scientific">Candidatus Woesebacteria bacterium GW2011_GWB1_39_10b</name>
    <dbReference type="NCBI Taxonomy" id="1618573"/>
    <lineage>
        <taxon>Bacteria</taxon>
        <taxon>Candidatus Woeseibacteriota</taxon>
    </lineage>
</organism>
<comment type="caution">
    <text evidence="1">The sequence shown here is derived from an EMBL/GenBank/DDBJ whole genome shotgun (WGS) entry which is preliminary data.</text>
</comment>
<evidence type="ECO:0000313" key="2">
    <source>
        <dbReference type="Proteomes" id="UP000034932"/>
    </source>
</evidence>
<name>A0A0G0P849_9BACT</name>
<feature type="non-terminal residue" evidence="1">
    <location>
        <position position="52"/>
    </location>
</feature>